<dbReference type="Proteomes" id="UP000663855">
    <property type="component" value="Unassembled WGS sequence"/>
</dbReference>
<evidence type="ECO:0000313" key="4">
    <source>
        <dbReference type="EMBL" id="CAF2019260.1"/>
    </source>
</evidence>
<evidence type="ECO:0000313" key="10">
    <source>
        <dbReference type="EMBL" id="CAF4010706.1"/>
    </source>
</evidence>
<dbReference type="Proteomes" id="UP000663856">
    <property type="component" value="Unassembled WGS sequence"/>
</dbReference>
<keyword evidence="1" id="KW-0472">Membrane</keyword>
<gene>
    <name evidence="9" type="ORF">BYL167_LOCUS14152</name>
    <name evidence="3" type="ORF">CJN711_LOCUS32554</name>
    <name evidence="7" type="ORF">GIL414_LOCUS2626</name>
    <name evidence="2" type="ORF">KQP761_LOCUS4620</name>
    <name evidence="5" type="ORF">MBJ925_LOCUS11277</name>
    <name evidence="11" type="ORF">OVN521_LOCUS18717</name>
    <name evidence="8" type="ORF">SMN809_LOCUS9830</name>
    <name evidence="10" type="ORF">UXM345_LOCUS16751</name>
    <name evidence="4" type="ORF">WKI299_LOCUS5716</name>
    <name evidence="6" type="ORF">XDN619_LOCUS13883</name>
</gene>
<evidence type="ECO:0000313" key="12">
    <source>
        <dbReference type="Proteomes" id="UP000663855"/>
    </source>
</evidence>
<dbReference type="EMBL" id="CAJNOV010015608">
    <property type="protein sequence ID" value="CAF1576895.1"/>
    <property type="molecule type" value="Genomic_DNA"/>
</dbReference>
<dbReference type="Proteomes" id="UP000676336">
    <property type="component" value="Unassembled WGS sequence"/>
</dbReference>
<dbReference type="Proteomes" id="UP000663834">
    <property type="component" value="Unassembled WGS sequence"/>
</dbReference>
<evidence type="ECO:0000313" key="7">
    <source>
        <dbReference type="EMBL" id="CAF3828016.1"/>
    </source>
</evidence>
<reference evidence="3" key="1">
    <citation type="submission" date="2021-02" db="EMBL/GenBank/DDBJ databases">
        <authorList>
            <person name="Nowell W R."/>
        </authorList>
    </citation>
    <scope>NUCLEOTIDE SEQUENCE</scope>
</reference>
<evidence type="ECO:0000313" key="3">
    <source>
        <dbReference type="EMBL" id="CAF1576895.1"/>
    </source>
</evidence>
<dbReference type="Proteomes" id="UP000663866">
    <property type="component" value="Unassembled WGS sequence"/>
</dbReference>
<dbReference type="EMBL" id="CAJNOW010000914">
    <property type="protein sequence ID" value="CAF1297876.1"/>
    <property type="molecule type" value="Genomic_DNA"/>
</dbReference>
<dbReference type="EMBL" id="CAJOBJ010000518">
    <property type="protein sequence ID" value="CAF3828016.1"/>
    <property type="molecule type" value="Genomic_DNA"/>
</dbReference>
<proteinExistence type="predicted"/>
<evidence type="ECO:0000313" key="2">
    <source>
        <dbReference type="EMBL" id="CAF1297876.1"/>
    </source>
</evidence>
<evidence type="ECO:0000256" key="1">
    <source>
        <dbReference type="SAM" id="Phobius"/>
    </source>
</evidence>
<protein>
    <submittedName>
        <fullName evidence="3">Uncharacterized protein</fullName>
    </submittedName>
</protein>
<keyword evidence="13" id="KW-1185">Reference proteome</keyword>
<comment type="caution">
    <text evidence="3">The sequence shown here is derived from an EMBL/GenBank/DDBJ whole genome shotgun (WGS) entry which is preliminary data.</text>
</comment>
<dbReference type="EMBL" id="CAJOBI010003253">
    <property type="protein sequence ID" value="CAF3961726.1"/>
    <property type="molecule type" value="Genomic_DNA"/>
</dbReference>
<dbReference type="EMBL" id="CAJOBG010003436">
    <property type="protein sequence ID" value="CAF4062902.1"/>
    <property type="molecule type" value="Genomic_DNA"/>
</dbReference>
<evidence type="ECO:0000313" key="5">
    <source>
        <dbReference type="EMBL" id="CAF2040326.1"/>
    </source>
</evidence>
<name>A0A815YVT9_9BILA</name>
<dbReference type="AlphaFoldDB" id="A0A815YVT9"/>
<feature type="transmembrane region" description="Helical" evidence="1">
    <location>
        <begin position="89"/>
        <end position="111"/>
    </location>
</feature>
<feature type="transmembrane region" description="Helical" evidence="1">
    <location>
        <begin position="7"/>
        <end position="25"/>
    </location>
</feature>
<evidence type="ECO:0000313" key="8">
    <source>
        <dbReference type="EMBL" id="CAF3961726.1"/>
    </source>
</evidence>
<dbReference type="EMBL" id="CAJNRE010004958">
    <property type="protein sequence ID" value="CAF2040326.1"/>
    <property type="molecule type" value="Genomic_DNA"/>
</dbReference>
<evidence type="ECO:0000313" key="6">
    <source>
        <dbReference type="EMBL" id="CAF2077505.1"/>
    </source>
</evidence>
<dbReference type="Proteomes" id="UP000663824">
    <property type="component" value="Unassembled WGS sequence"/>
</dbReference>
<dbReference type="Proteomes" id="UP000681967">
    <property type="component" value="Unassembled WGS sequence"/>
</dbReference>
<dbReference type="EMBL" id="CAJNRG010005513">
    <property type="protein sequence ID" value="CAF2077505.1"/>
    <property type="molecule type" value="Genomic_DNA"/>
</dbReference>
<keyword evidence="1" id="KW-1133">Transmembrane helix</keyword>
<evidence type="ECO:0000313" key="9">
    <source>
        <dbReference type="EMBL" id="CAF4009685.1"/>
    </source>
</evidence>
<evidence type="ECO:0000313" key="11">
    <source>
        <dbReference type="EMBL" id="CAF4062902.1"/>
    </source>
</evidence>
<accession>A0A815YVT9</accession>
<dbReference type="EMBL" id="CAJNRF010001619">
    <property type="protein sequence ID" value="CAF2019260.1"/>
    <property type="molecule type" value="Genomic_DNA"/>
</dbReference>
<sequence length="150" mass="16630">MVEPVTLILGVVSVINFLSAGFTWFKNFIGAAEPSSPSQTTLSVATYPSVTYVSPIREDTAKTEFEHFKSKKKSLENFDSNDRTSSSNFGSTIGLLLIAVIVLAVLAFIFYRTRSKSQENRFSFFRQSETKCGSLPTLRTSQIESNPIIV</sequence>
<dbReference type="Proteomes" id="UP000681720">
    <property type="component" value="Unassembled WGS sequence"/>
</dbReference>
<organism evidence="3 12">
    <name type="scientific">Rotaria magnacalcarata</name>
    <dbReference type="NCBI Taxonomy" id="392030"/>
    <lineage>
        <taxon>Eukaryota</taxon>
        <taxon>Metazoa</taxon>
        <taxon>Spiralia</taxon>
        <taxon>Gnathifera</taxon>
        <taxon>Rotifera</taxon>
        <taxon>Eurotatoria</taxon>
        <taxon>Bdelloidea</taxon>
        <taxon>Philodinida</taxon>
        <taxon>Philodinidae</taxon>
        <taxon>Rotaria</taxon>
    </lineage>
</organism>
<keyword evidence="1" id="KW-0812">Transmembrane</keyword>
<dbReference type="Proteomes" id="UP000663887">
    <property type="component" value="Unassembled WGS sequence"/>
</dbReference>
<dbReference type="EMBL" id="CAJOBH010004985">
    <property type="protein sequence ID" value="CAF4009685.1"/>
    <property type="molecule type" value="Genomic_DNA"/>
</dbReference>
<dbReference type="EMBL" id="CAJOBF010002109">
    <property type="protein sequence ID" value="CAF4010706.1"/>
    <property type="molecule type" value="Genomic_DNA"/>
</dbReference>
<dbReference type="Proteomes" id="UP000663842">
    <property type="component" value="Unassembled WGS sequence"/>
</dbReference>
<evidence type="ECO:0000313" key="13">
    <source>
        <dbReference type="Proteomes" id="UP000663866"/>
    </source>
</evidence>
<dbReference type="OrthoDB" id="10026758at2759"/>